<dbReference type="AlphaFoldDB" id="A0A517MHU3"/>
<sequence length="91" mass="9708">MNELQPDELAEITELLQQGKKLAAVKRYKDLTGSRLGESKDAVEKLAESLSPGTTPRAALESKSGCFGMVLFLVTSLTAAAVCVFFVAGIF</sequence>
<keyword evidence="1" id="KW-1133">Transmembrane helix</keyword>
<gene>
    <name evidence="2" type="ORF">FF011L_32270</name>
</gene>
<evidence type="ECO:0000256" key="1">
    <source>
        <dbReference type="SAM" id="Phobius"/>
    </source>
</evidence>
<feature type="transmembrane region" description="Helical" evidence="1">
    <location>
        <begin position="66"/>
        <end position="90"/>
    </location>
</feature>
<accession>A0A517MHU3</accession>
<keyword evidence="1" id="KW-0812">Transmembrane</keyword>
<dbReference type="InterPro" id="IPR014719">
    <property type="entry name" value="Ribosomal_bL12_C/ClpS-like"/>
</dbReference>
<proteinExistence type="predicted"/>
<evidence type="ECO:0000313" key="3">
    <source>
        <dbReference type="Proteomes" id="UP000320672"/>
    </source>
</evidence>
<dbReference type="Gene3D" id="3.30.1390.10">
    <property type="match status" value="1"/>
</dbReference>
<keyword evidence="3" id="KW-1185">Reference proteome</keyword>
<dbReference type="KEGG" id="rml:FF011L_32270"/>
<keyword evidence="1" id="KW-0472">Membrane</keyword>
<dbReference type="RefSeq" id="WP_145352479.1">
    <property type="nucleotide sequence ID" value="NZ_CP036262.1"/>
</dbReference>
<evidence type="ECO:0008006" key="4">
    <source>
        <dbReference type="Google" id="ProtNLM"/>
    </source>
</evidence>
<organism evidence="2 3">
    <name type="scientific">Roseimaritima multifibrata</name>
    <dbReference type="NCBI Taxonomy" id="1930274"/>
    <lineage>
        <taxon>Bacteria</taxon>
        <taxon>Pseudomonadati</taxon>
        <taxon>Planctomycetota</taxon>
        <taxon>Planctomycetia</taxon>
        <taxon>Pirellulales</taxon>
        <taxon>Pirellulaceae</taxon>
        <taxon>Roseimaritima</taxon>
    </lineage>
</organism>
<name>A0A517MHU3_9BACT</name>
<dbReference type="OrthoDB" id="277482at2"/>
<dbReference type="Proteomes" id="UP000320672">
    <property type="component" value="Chromosome"/>
</dbReference>
<dbReference type="EMBL" id="CP036262">
    <property type="protein sequence ID" value="QDS94448.1"/>
    <property type="molecule type" value="Genomic_DNA"/>
</dbReference>
<protein>
    <recommendedName>
        <fullName evidence="4">50S ribosomal protein L7/L12</fullName>
    </recommendedName>
</protein>
<evidence type="ECO:0000313" key="2">
    <source>
        <dbReference type="EMBL" id="QDS94448.1"/>
    </source>
</evidence>
<reference evidence="2 3" key="1">
    <citation type="submission" date="2019-02" db="EMBL/GenBank/DDBJ databases">
        <title>Deep-cultivation of Planctomycetes and their phenomic and genomic characterization uncovers novel biology.</title>
        <authorList>
            <person name="Wiegand S."/>
            <person name="Jogler M."/>
            <person name="Boedeker C."/>
            <person name="Pinto D."/>
            <person name="Vollmers J."/>
            <person name="Rivas-Marin E."/>
            <person name="Kohn T."/>
            <person name="Peeters S.H."/>
            <person name="Heuer A."/>
            <person name="Rast P."/>
            <person name="Oberbeckmann S."/>
            <person name="Bunk B."/>
            <person name="Jeske O."/>
            <person name="Meyerdierks A."/>
            <person name="Storesund J.E."/>
            <person name="Kallscheuer N."/>
            <person name="Luecker S."/>
            <person name="Lage O.M."/>
            <person name="Pohl T."/>
            <person name="Merkel B.J."/>
            <person name="Hornburger P."/>
            <person name="Mueller R.-W."/>
            <person name="Bruemmer F."/>
            <person name="Labrenz M."/>
            <person name="Spormann A.M."/>
            <person name="Op den Camp H."/>
            <person name="Overmann J."/>
            <person name="Amann R."/>
            <person name="Jetten M.S.M."/>
            <person name="Mascher T."/>
            <person name="Medema M.H."/>
            <person name="Devos D.P."/>
            <person name="Kaster A.-K."/>
            <person name="Ovreas L."/>
            <person name="Rohde M."/>
            <person name="Galperin M.Y."/>
            <person name="Jogler C."/>
        </authorList>
    </citation>
    <scope>NUCLEOTIDE SEQUENCE [LARGE SCALE GENOMIC DNA]</scope>
    <source>
        <strain evidence="2 3">FF011L</strain>
    </source>
</reference>